<evidence type="ECO:0000313" key="6">
    <source>
        <dbReference type="Proteomes" id="UP000012960"/>
    </source>
</evidence>
<dbReference type="EnsemblPlants" id="Ma11_t17270.1">
    <property type="protein sequence ID" value="Ma11_p17270.1"/>
    <property type="gene ID" value="Ma11_g17270"/>
</dbReference>
<evidence type="ECO:0000259" key="3">
    <source>
        <dbReference type="PROSITE" id="PS51471"/>
    </source>
</evidence>
<feature type="compositionally biased region" description="Polar residues" evidence="2">
    <location>
        <begin position="390"/>
        <end position="405"/>
    </location>
</feature>
<dbReference type="Pfam" id="PF13532">
    <property type="entry name" value="2OG-FeII_Oxy_2"/>
    <property type="match status" value="1"/>
</dbReference>
<dbReference type="GO" id="GO:0006402">
    <property type="term" value="P:mRNA catabolic process"/>
    <property type="evidence" value="ECO:0007669"/>
    <property type="project" value="InterPro"/>
</dbReference>
<comment type="similarity">
    <text evidence="1">Belongs to the alkB family.</text>
</comment>
<dbReference type="InterPro" id="IPR005123">
    <property type="entry name" value="Oxoglu/Fe-dep_dioxygenase_dom"/>
</dbReference>
<dbReference type="AlphaFoldDB" id="A0A804L8U6"/>
<sequence length="405" mass="45133">MSGGNSSVSGDHLSGTFNRLGVGRSPAWRGQQARRQIRTVPEGGCGTADKSPGEVGCEEEGKPSKQGATLPREQRESIRLSLVKRKKDFKHMEKVNGRWINVLEGLELHTGVFSAVEQRRIVDCIYDFQDKGRKGMLRERTYSEPRKWMRGKGRVTIQFGCCYNYAVDKHGNPPGIIRDEEVDPIPPLLKLMIKRMVAWHVLPPTCIPNSCIVNIYDEDDCIPPHIDHHDFVRPFCTVSFLSECGILFGTELKVLGPGEFSGSSAIPLPVGSVLILNGNAADVAKHCVPAVPSKRISITFRKMDDSKLPYKFSTDPDLQNLQPLWYPPKAVPVQQNQDQSSSIPAAHNLEIHKHQNNQNPDVHRVHSNPIESTIDSPFKIHGDDFPPLGSGSSARPNRTTRSFRQ</sequence>
<reference evidence="5" key="2">
    <citation type="submission" date="2021-05" db="UniProtKB">
        <authorList>
            <consortium name="EnsemblPlants"/>
        </authorList>
    </citation>
    <scope>IDENTIFICATION</scope>
    <source>
        <strain evidence="5">subsp. malaccensis</strain>
    </source>
</reference>
<dbReference type="EMBL" id="HG996475">
    <property type="protein sequence ID" value="CAG1864849.1"/>
    <property type="molecule type" value="Genomic_DNA"/>
</dbReference>
<evidence type="ECO:0000256" key="1">
    <source>
        <dbReference type="ARBA" id="ARBA00007879"/>
    </source>
</evidence>
<gene>
    <name evidence="4" type="ORF">GSMUA_07790.1</name>
</gene>
<dbReference type="GO" id="GO:0032451">
    <property type="term" value="F:demethylase activity"/>
    <property type="evidence" value="ECO:0007669"/>
    <property type="project" value="InterPro"/>
</dbReference>
<dbReference type="Gramene" id="Ma11_t17270.1">
    <property type="protein sequence ID" value="Ma11_p17270.1"/>
    <property type="gene ID" value="Ma11_g17270"/>
</dbReference>
<accession>A0A804L8U6</accession>
<dbReference type="Gene3D" id="2.60.120.590">
    <property type="entry name" value="Alpha-ketoglutarate-dependent dioxygenase AlkB-like"/>
    <property type="match status" value="1"/>
</dbReference>
<protein>
    <submittedName>
        <fullName evidence="4">(wild Malaysian banana) hypothetical protein</fullName>
    </submittedName>
</protein>
<dbReference type="GO" id="GO:0003729">
    <property type="term" value="F:mRNA binding"/>
    <property type="evidence" value="ECO:0007669"/>
    <property type="project" value="InterPro"/>
</dbReference>
<dbReference type="PROSITE" id="PS51471">
    <property type="entry name" value="FE2OG_OXY"/>
    <property type="match status" value="1"/>
</dbReference>
<dbReference type="OrthoDB" id="760108at2759"/>
<feature type="region of interest" description="Disordered" evidence="2">
    <location>
        <begin position="375"/>
        <end position="405"/>
    </location>
</feature>
<evidence type="ECO:0000313" key="4">
    <source>
        <dbReference type="EMBL" id="CAG1864849.1"/>
    </source>
</evidence>
<dbReference type="PANTHER" id="PTHR31447:SF1">
    <property type="entry name" value="OS06G0138200 PROTEIN"/>
    <property type="match status" value="1"/>
</dbReference>
<evidence type="ECO:0000256" key="2">
    <source>
        <dbReference type="SAM" id="MobiDB-lite"/>
    </source>
</evidence>
<evidence type="ECO:0000313" key="5">
    <source>
        <dbReference type="EnsemblPlants" id="Ma11_p17270.1"/>
    </source>
</evidence>
<feature type="region of interest" description="Disordered" evidence="2">
    <location>
        <begin position="1"/>
        <end position="73"/>
    </location>
</feature>
<proteinExistence type="inferred from homology"/>
<name>A0A804L8U6_MUSAM</name>
<dbReference type="InParanoid" id="A0A804L8U6"/>
<dbReference type="KEGG" id="mus:103971822"/>
<dbReference type="InterPro" id="IPR044842">
    <property type="entry name" value="ALKBH9B/ALKBH10B-like"/>
</dbReference>
<dbReference type="InterPro" id="IPR037151">
    <property type="entry name" value="AlkB-like_sf"/>
</dbReference>
<dbReference type="SUPFAM" id="SSF51197">
    <property type="entry name" value="Clavaminate synthase-like"/>
    <property type="match status" value="1"/>
</dbReference>
<dbReference type="Proteomes" id="UP000012960">
    <property type="component" value="Unplaced"/>
</dbReference>
<dbReference type="InterPro" id="IPR027450">
    <property type="entry name" value="AlkB-like"/>
</dbReference>
<organism evidence="5 6">
    <name type="scientific">Musa acuminata subsp. malaccensis</name>
    <name type="common">Wild banana</name>
    <name type="synonym">Musa malaccensis</name>
    <dbReference type="NCBI Taxonomy" id="214687"/>
    <lineage>
        <taxon>Eukaryota</taxon>
        <taxon>Viridiplantae</taxon>
        <taxon>Streptophyta</taxon>
        <taxon>Embryophyta</taxon>
        <taxon>Tracheophyta</taxon>
        <taxon>Spermatophyta</taxon>
        <taxon>Magnoliopsida</taxon>
        <taxon>Liliopsida</taxon>
        <taxon>Zingiberales</taxon>
        <taxon>Musaceae</taxon>
        <taxon>Musa</taxon>
    </lineage>
</organism>
<feature type="domain" description="Fe2OG dioxygenase" evidence="3">
    <location>
        <begin position="207"/>
        <end position="304"/>
    </location>
</feature>
<dbReference type="PANTHER" id="PTHR31447">
    <property type="entry name" value="HYDROXYPROLINE-RICH GLYCOPROTEIN FAMILY PROTEIN-RELATED"/>
    <property type="match status" value="1"/>
</dbReference>
<reference evidence="4" key="1">
    <citation type="submission" date="2021-03" db="EMBL/GenBank/DDBJ databases">
        <authorList>
            <consortium name="Genoscope - CEA"/>
            <person name="William W."/>
        </authorList>
    </citation>
    <scope>NUCLEOTIDE SEQUENCE</scope>
    <source>
        <strain evidence="4">Doubled-haploid Pahang</strain>
    </source>
</reference>
<keyword evidence="6" id="KW-1185">Reference proteome</keyword>